<dbReference type="PANTHER" id="PTHR45751:SF11">
    <property type="entry name" value="COPINE FAMILY PROTEIN 2"/>
    <property type="match status" value="1"/>
</dbReference>
<proteinExistence type="predicted"/>
<dbReference type="InterPro" id="IPR036465">
    <property type="entry name" value="vWFA_dom_sf"/>
</dbReference>
<gene>
    <name evidence="2" type="ORF">HINF_LOCUS18339</name>
    <name evidence="3" type="ORF">HINF_LOCUS2973</name>
</gene>
<dbReference type="Gene3D" id="3.40.50.410">
    <property type="entry name" value="von Willebrand factor, type A domain"/>
    <property type="match status" value="1"/>
</dbReference>
<accession>A0AA86P5B0</accession>
<dbReference type="InterPro" id="IPR052079">
    <property type="entry name" value="E3_ligase/Copine_domain"/>
</dbReference>
<evidence type="ECO:0000313" key="4">
    <source>
        <dbReference type="Proteomes" id="UP001642409"/>
    </source>
</evidence>
<dbReference type="GO" id="GO:0004842">
    <property type="term" value="F:ubiquitin-protein transferase activity"/>
    <property type="evidence" value="ECO:0007669"/>
    <property type="project" value="TreeGrafter"/>
</dbReference>
<dbReference type="PANTHER" id="PTHR45751">
    <property type="entry name" value="COPINE FAMILY PROTEIN 1"/>
    <property type="match status" value="1"/>
</dbReference>
<keyword evidence="4" id="KW-1185">Reference proteome</keyword>
<dbReference type="GO" id="GO:0005634">
    <property type="term" value="C:nucleus"/>
    <property type="evidence" value="ECO:0007669"/>
    <property type="project" value="TreeGrafter"/>
</dbReference>
<reference evidence="3 4" key="2">
    <citation type="submission" date="2024-07" db="EMBL/GenBank/DDBJ databases">
        <authorList>
            <person name="Akdeniz Z."/>
        </authorList>
    </citation>
    <scope>NUCLEOTIDE SEQUENCE [LARGE SCALE GENOMIC DNA]</scope>
</reference>
<dbReference type="EMBL" id="CAXDID020000005">
    <property type="protein sequence ID" value="CAL5974678.1"/>
    <property type="molecule type" value="Genomic_DNA"/>
</dbReference>
<evidence type="ECO:0000259" key="1">
    <source>
        <dbReference type="PROSITE" id="PS50234"/>
    </source>
</evidence>
<dbReference type="Proteomes" id="UP001642409">
    <property type="component" value="Unassembled WGS sequence"/>
</dbReference>
<evidence type="ECO:0000313" key="3">
    <source>
        <dbReference type="EMBL" id="CAL5974678.1"/>
    </source>
</evidence>
<dbReference type="GO" id="GO:0016567">
    <property type="term" value="P:protein ubiquitination"/>
    <property type="evidence" value="ECO:0007669"/>
    <property type="project" value="TreeGrafter"/>
</dbReference>
<reference evidence="2" key="1">
    <citation type="submission" date="2023-06" db="EMBL/GenBank/DDBJ databases">
        <authorList>
            <person name="Kurt Z."/>
        </authorList>
    </citation>
    <scope>NUCLEOTIDE SEQUENCE</scope>
</reference>
<comment type="caution">
    <text evidence="2">The sequence shown here is derived from an EMBL/GenBank/DDBJ whole genome shotgun (WGS) entry which is preliminary data.</text>
</comment>
<name>A0AA86P5B0_9EUKA</name>
<dbReference type="SMART" id="SM00327">
    <property type="entry name" value="VWA"/>
    <property type="match status" value="1"/>
</dbReference>
<dbReference type="InterPro" id="IPR010734">
    <property type="entry name" value="Copine_C"/>
</dbReference>
<dbReference type="AlphaFoldDB" id="A0AA86P5B0"/>
<organism evidence="2">
    <name type="scientific">Hexamita inflata</name>
    <dbReference type="NCBI Taxonomy" id="28002"/>
    <lineage>
        <taxon>Eukaryota</taxon>
        <taxon>Metamonada</taxon>
        <taxon>Diplomonadida</taxon>
        <taxon>Hexamitidae</taxon>
        <taxon>Hexamitinae</taxon>
        <taxon>Hexamita</taxon>
    </lineage>
</organism>
<dbReference type="Pfam" id="PF07002">
    <property type="entry name" value="Copine"/>
    <property type="match status" value="1"/>
</dbReference>
<feature type="domain" description="VWFA" evidence="1">
    <location>
        <begin position="31"/>
        <end position="233"/>
    </location>
</feature>
<dbReference type="PROSITE" id="PS50234">
    <property type="entry name" value="VWFA"/>
    <property type="match status" value="1"/>
</dbReference>
<dbReference type="SUPFAM" id="SSF53300">
    <property type="entry name" value="vWA-like"/>
    <property type="match status" value="1"/>
</dbReference>
<evidence type="ECO:0000313" key="2">
    <source>
        <dbReference type="EMBL" id="CAI9930694.1"/>
    </source>
</evidence>
<sequence length="258" mass="29904">MFKRKSNKENHFKSYDEFKSALIQSGYQKSQIIFAIDFSSSNATSGKYHYKEGMHNIKKFTQTPYERAILCLQPLFDDLDVDSKIPCFIFGDTETRDQSVRPLSDDIYLNGVQEVIKNYRQVCQRITMHGPTTLKPIISEAIKIMQYNKNMLHILVILTDGEVSNPEIDAEYIIKASEYPLSIVTVGLGDGPFDDFEKFDDKLRKRKFDNFNFVDYTELESNLKDAEKLQEKILVQLLHELPEQLIAINKLKLLTVEK</sequence>
<protein>
    <submittedName>
        <fullName evidence="2">Copine I</fullName>
    </submittedName>
    <submittedName>
        <fullName evidence="3">Copine_I</fullName>
    </submittedName>
</protein>
<dbReference type="InterPro" id="IPR002035">
    <property type="entry name" value="VWF_A"/>
</dbReference>
<dbReference type="EMBL" id="CATOUU010000464">
    <property type="protein sequence ID" value="CAI9930694.1"/>
    <property type="molecule type" value="Genomic_DNA"/>
</dbReference>